<evidence type="ECO:0000256" key="8">
    <source>
        <dbReference type="ARBA" id="ARBA00023128"/>
    </source>
</evidence>
<proteinExistence type="inferred from homology"/>
<dbReference type="EMBL" id="VUJU01000601">
    <property type="protein sequence ID" value="KAF0769411.1"/>
    <property type="molecule type" value="Genomic_DNA"/>
</dbReference>
<dbReference type="GO" id="GO:0009083">
    <property type="term" value="P:branched-chain amino acid catabolic process"/>
    <property type="evidence" value="ECO:0007669"/>
    <property type="project" value="TreeGrafter"/>
</dbReference>
<evidence type="ECO:0000256" key="3">
    <source>
        <dbReference type="ARBA" id="ARBA00008646"/>
    </source>
</evidence>
<comment type="similarity">
    <text evidence="3 9">Belongs to the BCKDHA family.</text>
</comment>
<evidence type="ECO:0000259" key="10">
    <source>
        <dbReference type="Pfam" id="PF00676"/>
    </source>
</evidence>
<gene>
    <name evidence="11" type="ORF">FWK35_00000863</name>
</gene>
<keyword evidence="8" id="KW-0496">Mitochondrion</keyword>
<keyword evidence="7 9" id="KW-0560">Oxidoreductase</keyword>
<dbReference type="InterPro" id="IPR050771">
    <property type="entry name" value="Alpha-ketoacid_DH_E1_comp"/>
</dbReference>
<keyword evidence="4" id="KW-0479">Metal-binding</keyword>
<evidence type="ECO:0000313" key="12">
    <source>
        <dbReference type="Proteomes" id="UP000478052"/>
    </source>
</evidence>
<comment type="caution">
    <text evidence="11">The sequence shown here is derived from an EMBL/GenBank/DDBJ whole genome shotgun (WGS) entry which is preliminary data.</text>
</comment>
<sequence length="553" mass="62809">MLSSTISANTEESVYRGINKVNYTSNLNINEPSLNSTVPIFRVLNDVGDISNNCKSIIIPENNDLIKMYKSMVLLSIMDKILYESQRQGRISFYMTNEGEEAAQIGSAAGLNSNDLVYGQYREAGVLLFRGFAPEQFMNQCFGNVDDLGKGKQMPVHYGSKNLNFVTLSSPLTTQLPQAVGSAYSFKRSKVNRCTIVYFGEGASSEGDAHAAFNFASTLDCPIIFFCRNNGYAISTPANEQYRGDGIVSHGPGYGIATIRVDGNDILAVYNAVLKAREYVMTHTRPLLLEAMTYRRGHHSTSDDSTAYRSKDEIKQWSIKNPIIRFKQLLEKNNLWNNQNDVEYEKETKKQLMQSFAIASKKNKPNWREMFNDVYHEIPNSLFAACIEMLKALEGKGKEIFFKIIHDAYEKELVPKDFEKCLLIPLPKKKKSEKCEDHKTISLITHSSKILTNTIYKRIEAKINVNLEEDQFGCDVITDKRSKSWEEANIEKRVRQGCNLSSTLFNLYIENTLKQLREDEFGGIKINGMQAGREQMNSLEDHISQYSDHYPKQ</sequence>
<organism evidence="11 12">
    <name type="scientific">Aphis craccivora</name>
    <name type="common">Cowpea aphid</name>
    <dbReference type="NCBI Taxonomy" id="307492"/>
    <lineage>
        <taxon>Eukaryota</taxon>
        <taxon>Metazoa</taxon>
        <taxon>Ecdysozoa</taxon>
        <taxon>Arthropoda</taxon>
        <taxon>Hexapoda</taxon>
        <taxon>Insecta</taxon>
        <taxon>Pterygota</taxon>
        <taxon>Neoptera</taxon>
        <taxon>Paraneoptera</taxon>
        <taxon>Hemiptera</taxon>
        <taxon>Sternorrhyncha</taxon>
        <taxon>Aphidomorpha</taxon>
        <taxon>Aphidoidea</taxon>
        <taxon>Aphididae</taxon>
        <taxon>Aphidini</taxon>
        <taxon>Aphis</taxon>
        <taxon>Aphis</taxon>
    </lineage>
</organism>
<dbReference type="GO" id="GO:0005759">
    <property type="term" value="C:mitochondrial matrix"/>
    <property type="evidence" value="ECO:0007669"/>
    <property type="project" value="UniProtKB-SubCell"/>
</dbReference>
<dbReference type="GO" id="GO:0046872">
    <property type="term" value="F:metal ion binding"/>
    <property type="evidence" value="ECO:0007669"/>
    <property type="project" value="UniProtKB-KW"/>
</dbReference>
<name>A0A6G0ZF65_APHCR</name>
<dbReference type="Gene3D" id="3.40.50.970">
    <property type="match status" value="1"/>
</dbReference>
<dbReference type="CDD" id="cd02000">
    <property type="entry name" value="TPP_E1_PDC_ADC_BCADC"/>
    <property type="match status" value="1"/>
</dbReference>
<keyword evidence="6" id="KW-0630">Potassium</keyword>
<comment type="subcellular location">
    <subcellularLocation>
        <location evidence="2">Mitochondrion matrix</location>
    </subcellularLocation>
</comment>
<evidence type="ECO:0000313" key="11">
    <source>
        <dbReference type="EMBL" id="KAF0769411.1"/>
    </source>
</evidence>
<keyword evidence="9" id="KW-0786">Thiamine pyrophosphate</keyword>
<protein>
    <recommendedName>
        <fullName evidence="9">2-oxoisovalerate dehydrogenase subunit alpha</fullName>
        <ecNumber evidence="9">1.2.4.4</ecNumber>
    </recommendedName>
    <alternativeName>
        <fullName evidence="9">Branched-chain alpha-keto acid dehydrogenase E1 component alpha chain</fullName>
    </alternativeName>
</protein>
<comment type="cofactor">
    <cofactor evidence="1 9">
        <name>thiamine diphosphate</name>
        <dbReference type="ChEBI" id="CHEBI:58937"/>
    </cofactor>
</comment>
<evidence type="ECO:0000256" key="6">
    <source>
        <dbReference type="ARBA" id="ARBA00022958"/>
    </source>
</evidence>
<evidence type="ECO:0000256" key="1">
    <source>
        <dbReference type="ARBA" id="ARBA00001964"/>
    </source>
</evidence>
<dbReference type="OrthoDB" id="3845at2759"/>
<reference evidence="11 12" key="1">
    <citation type="submission" date="2019-08" db="EMBL/GenBank/DDBJ databases">
        <title>Whole genome of Aphis craccivora.</title>
        <authorList>
            <person name="Voronova N.V."/>
            <person name="Shulinski R.S."/>
            <person name="Bandarenka Y.V."/>
            <person name="Zhorov D.G."/>
            <person name="Warner D."/>
        </authorList>
    </citation>
    <scope>NUCLEOTIDE SEQUENCE [LARGE SCALE GENOMIC DNA]</scope>
    <source>
        <strain evidence="11">180601</strain>
        <tissue evidence="11">Whole Body</tissue>
    </source>
</reference>
<dbReference type="InterPro" id="IPR001017">
    <property type="entry name" value="DH_E1"/>
</dbReference>
<evidence type="ECO:0000256" key="4">
    <source>
        <dbReference type="ARBA" id="ARBA00022723"/>
    </source>
</evidence>
<evidence type="ECO:0000256" key="5">
    <source>
        <dbReference type="ARBA" id="ARBA00022946"/>
    </source>
</evidence>
<dbReference type="AlphaFoldDB" id="A0A6G0ZF65"/>
<feature type="domain" description="Dehydrogenase E1 component" evidence="10">
    <location>
        <begin position="69"/>
        <end position="366"/>
    </location>
</feature>
<dbReference type="Proteomes" id="UP000478052">
    <property type="component" value="Unassembled WGS sequence"/>
</dbReference>
<dbReference type="EC" id="1.2.4.4" evidence="9"/>
<dbReference type="FunFam" id="3.40.50.970:FF:000015">
    <property type="entry name" value="2-oxoisovalerate dehydrogenase subunit alpha"/>
    <property type="match status" value="1"/>
</dbReference>
<comment type="function">
    <text evidence="9">The branched-chain alpha-keto dehydrogenase complex catalyzes the overall conversion of alpha-keto acids to acyl-CoA and CO(2). It contains multiple copies of three enzymatic components: branched-chain alpha-keto acid decarboxylase (E1), lipoamide acyltransferase (E2) and lipoamide dehydrogenase (E3).</text>
</comment>
<dbReference type="GO" id="GO:0003863">
    <property type="term" value="F:branched-chain 2-oxo acid dehydrogenase activity"/>
    <property type="evidence" value="ECO:0007669"/>
    <property type="project" value="UniProtKB-EC"/>
</dbReference>
<dbReference type="SUPFAM" id="SSF52518">
    <property type="entry name" value="Thiamin diphosphate-binding fold (THDP-binding)"/>
    <property type="match status" value="1"/>
</dbReference>
<dbReference type="Pfam" id="PF00676">
    <property type="entry name" value="E1_dh"/>
    <property type="match status" value="1"/>
</dbReference>
<keyword evidence="12" id="KW-1185">Reference proteome</keyword>
<accession>A0A6G0ZF65</accession>
<dbReference type="PANTHER" id="PTHR43380:SF1">
    <property type="entry name" value="2-OXOISOVALERATE DEHYDROGENASE SUBUNIT ALPHA, MITOCHONDRIAL"/>
    <property type="match status" value="1"/>
</dbReference>
<evidence type="ECO:0000256" key="9">
    <source>
        <dbReference type="RuleBase" id="RU365014"/>
    </source>
</evidence>
<evidence type="ECO:0000256" key="7">
    <source>
        <dbReference type="ARBA" id="ARBA00023002"/>
    </source>
</evidence>
<dbReference type="PANTHER" id="PTHR43380">
    <property type="entry name" value="2-OXOISOVALERATE DEHYDROGENASE SUBUNIT ALPHA, MITOCHONDRIAL"/>
    <property type="match status" value="1"/>
</dbReference>
<comment type="catalytic activity">
    <reaction evidence="9">
        <text>N(6)-[(R)-lipoyl]-L-lysyl-[protein] + 3-methyl-2-oxobutanoate + H(+) = N(6)-[(R)-S(8)-2-methylpropanoyldihydrolipoyl]-L-lysyl-[protein] + CO2</text>
        <dbReference type="Rhea" id="RHEA:13457"/>
        <dbReference type="Rhea" id="RHEA-COMP:10474"/>
        <dbReference type="Rhea" id="RHEA-COMP:10497"/>
        <dbReference type="ChEBI" id="CHEBI:11851"/>
        <dbReference type="ChEBI" id="CHEBI:15378"/>
        <dbReference type="ChEBI" id="CHEBI:16526"/>
        <dbReference type="ChEBI" id="CHEBI:83099"/>
        <dbReference type="ChEBI" id="CHEBI:83142"/>
        <dbReference type="EC" id="1.2.4.4"/>
    </reaction>
</comment>
<evidence type="ECO:0000256" key="2">
    <source>
        <dbReference type="ARBA" id="ARBA00004305"/>
    </source>
</evidence>
<dbReference type="InterPro" id="IPR029061">
    <property type="entry name" value="THDP-binding"/>
</dbReference>
<keyword evidence="5" id="KW-0809">Transit peptide</keyword>